<dbReference type="InterPro" id="IPR001313">
    <property type="entry name" value="Pumilio_RNA-bd_rpt"/>
</dbReference>
<dbReference type="CDD" id="cd07920">
    <property type="entry name" value="Pumilio"/>
    <property type="match status" value="1"/>
</dbReference>
<proteinExistence type="predicted"/>
<evidence type="ECO:0000256" key="3">
    <source>
        <dbReference type="SAM" id="MobiDB-lite"/>
    </source>
</evidence>
<organism evidence="5 6">
    <name type="scientific">Marasmiellus scandens</name>
    <dbReference type="NCBI Taxonomy" id="2682957"/>
    <lineage>
        <taxon>Eukaryota</taxon>
        <taxon>Fungi</taxon>
        <taxon>Dikarya</taxon>
        <taxon>Basidiomycota</taxon>
        <taxon>Agaricomycotina</taxon>
        <taxon>Agaricomycetes</taxon>
        <taxon>Agaricomycetidae</taxon>
        <taxon>Agaricales</taxon>
        <taxon>Marasmiineae</taxon>
        <taxon>Omphalotaceae</taxon>
        <taxon>Marasmiellus</taxon>
    </lineage>
</organism>
<dbReference type="PANTHER" id="PTHR12537:SF12">
    <property type="entry name" value="MATERNAL PROTEIN PUMILIO"/>
    <property type="match status" value="1"/>
</dbReference>
<dbReference type="PANTHER" id="PTHR12537">
    <property type="entry name" value="RNA BINDING PROTEIN PUMILIO-RELATED"/>
    <property type="match status" value="1"/>
</dbReference>
<feature type="repeat" description="Pumilio" evidence="2">
    <location>
        <begin position="673"/>
        <end position="708"/>
    </location>
</feature>
<feature type="repeat" description="Pumilio" evidence="2">
    <location>
        <begin position="530"/>
        <end position="565"/>
    </location>
</feature>
<feature type="compositionally biased region" description="Polar residues" evidence="3">
    <location>
        <begin position="130"/>
        <end position="142"/>
    </location>
</feature>
<dbReference type="Pfam" id="PF00806">
    <property type="entry name" value="PUF"/>
    <property type="match status" value="8"/>
</dbReference>
<feature type="compositionally biased region" description="Polar residues" evidence="3">
    <location>
        <begin position="170"/>
        <end position="202"/>
    </location>
</feature>
<feature type="compositionally biased region" description="Low complexity" evidence="3">
    <location>
        <begin position="8"/>
        <end position="29"/>
    </location>
</feature>
<feature type="repeat" description="Pumilio" evidence="2">
    <location>
        <begin position="637"/>
        <end position="672"/>
    </location>
</feature>
<protein>
    <submittedName>
        <fullName evidence="5">mRNA binding protein puf3</fullName>
    </submittedName>
</protein>
<accession>A0ABR1JWK9</accession>
<dbReference type="SMART" id="SM00025">
    <property type="entry name" value="Pumilio"/>
    <property type="match status" value="8"/>
</dbReference>
<feature type="repeat" description="Pumilio" evidence="2">
    <location>
        <begin position="493"/>
        <end position="529"/>
    </location>
</feature>
<dbReference type="InterPro" id="IPR016024">
    <property type="entry name" value="ARM-type_fold"/>
</dbReference>
<feature type="region of interest" description="Disordered" evidence="3">
    <location>
        <begin position="1"/>
        <end position="117"/>
    </location>
</feature>
<dbReference type="PROSITE" id="PS50302">
    <property type="entry name" value="PUM"/>
    <property type="match status" value="7"/>
</dbReference>
<evidence type="ECO:0000256" key="1">
    <source>
        <dbReference type="ARBA" id="ARBA00022737"/>
    </source>
</evidence>
<dbReference type="EMBL" id="JBANRG010000004">
    <property type="protein sequence ID" value="KAK7467135.1"/>
    <property type="molecule type" value="Genomic_DNA"/>
</dbReference>
<gene>
    <name evidence="5" type="primary">PUF3</name>
    <name evidence="5" type="ORF">VKT23_004194</name>
</gene>
<evidence type="ECO:0000313" key="5">
    <source>
        <dbReference type="EMBL" id="KAK7467135.1"/>
    </source>
</evidence>
<evidence type="ECO:0000256" key="2">
    <source>
        <dbReference type="PROSITE-ProRule" id="PRU00317"/>
    </source>
</evidence>
<keyword evidence="1" id="KW-0677">Repeat</keyword>
<feature type="repeat" description="Pumilio" evidence="2">
    <location>
        <begin position="716"/>
        <end position="751"/>
    </location>
</feature>
<dbReference type="InterPro" id="IPR011989">
    <property type="entry name" value="ARM-like"/>
</dbReference>
<dbReference type="InterPro" id="IPR033133">
    <property type="entry name" value="PUM-HD"/>
</dbReference>
<feature type="repeat" description="Pumilio" evidence="2">
    <location>
        <begin position="457"/>
        <end position="492"/>
    </location>
</feature>
<dbReference type="PROSITE" id="PS50303">
    <property type="entry name" value="PUM_HD"/>
    <property type="match status" value="1"/>
</dbReference>
<feature type="compositionally biased region" description="Polar residues" evidence="3">
    <location>
        <begin position="33"/>
        <end position="42"/>
    </location>
</feature>
<comment type="caution">
    <text evidence="5">The sequence shown here is derived from an EMBL/GenBank/DDBJ whole genome shotgun (WGS) entry which is preliminary data.</text>
</comment>
<feature type="region of interest" description="Disordered" evidence="3">
    <location>
        <begin position="130"/>
        <end position="203"/>
    </location>
</feature>
<dbReference type="Proteomes" id="UP001498398">
    <property type="component" value="Unassembled WGS sequence"/>
</dbReference>
<feature type="compositionally biased region" description="Polar residues" evidence="3">
    <location>
        <begin position="65"/>
        <end position="88"/>
    </location>
</feature>
<evidence type="ECO:0000313" key="6">
    <source>
        <dbReference type="Proteomes" id="UP001498398"/>
    </source>
</evidence>
<feature type="domain" description="PUM-HD" evidence="4">
    <location>
        <begin position="437"/>
        <end position="779"/>
    </location>
</feature>
<reference evidence="5 6" key="1">
    <citation type="submission" date="2024-01" db="EMBL/GenBank/DDBJ databases">
        <title>A draft genome for the cacao thread blight pathogen Marasmiellus scandens.</title>
        <authorList>
            <person name="Baruah I.K."/>
            <person name="Leung J."/>
            <person name="Bukari Y."/>
            <person name="Amoako-Attah I."/>
            <person name="Meinhardt L.W."/>
            <person name="Bailey B.A."/>
            <person name="Cohen S.P."/>
        </authorList>
    </citation>
    <scope>NUCLEOTIDE SEQUENCE [LARGE SCALE GENOMIC DNA]</scope>
    <source>
        <strain evidence="5 6">GH-19</strain>
    </source>
</reference>
<name>A0ABR1JWK9_9AGAR</name>
<keyword evidence="6" id="KW-1185">Reference proteome</keyword>
<feature type="repeat" description="Pumilio" evidence="2">
    <location>
        <begin position="601"/>
        <end position="636"/>
    </location>
</feature>
<sequence length="795" mass="87318">MSRDSSRKPSGSSAHSGTHSPTTSPSNPHSSRRITPTTSGNMLSVGIGTPSGIMGINPGWHVWGGSQSSTRNPSVSSATSGNELSNAPSDPGYRGNLHEGWTASRPTSGSWDDTVAASPRMNDFSQLQEAQAPLSLQSSRQRPGSAPFPAQRIDNRPSKLVAHHGIGTEPNAQRFKTASSPTTSLVPSPYPGSQQASTQVSPSGGYELMPNPSPTVEDLALSIRGMAVEDDFAANRSQPQVPTQAPPVHPQVRPPYGAYNNTFYSPTNRESFGEYPYGYGPSEPSLYGSPALSNAVPTNMYPGMPAPNLHGPDLHRQQAGVFYDYGPARPPASQFFYPTQPVMFPPGPSTMVTPMLSATGPGGMEKKPFGMPQPLIPPNLMYNAMRSPSLPQAYAAALEYGSQAPLVLSGVSMYSPNLQGLSMFSQGVRQGRPQVSLRSVVLEEFRANKTRNWELRDITGYIVEFSGDQHGSRFIQQKLESATSEEKEGVFDEIVPDNTLQLIQDVFGNYVIQKIFEHGTQLQKTRLANAMEGHVLALSLQMYGCRVVQKAIEHILPEQQAAFVREIEPFIFKCVRDANGNHVIQKIIERVSPERLGFVHTFRGSVHDMSSHPYGCRVLQRCLEHLPEDMIAPLLEELHKSAIPLMQDQFGNYVIQFILEQGRPHDKALIVSKLRGQLLHMARHKFASNVCEKALVSAEPDARRALIDEIIIPKFETITPVMSMMKDQYANYVLQKAVLVADVDQRAVLIAHIRPQLAAMRRYTNTYSKHLVSIERLIEKYSPLQPEISIEVAAP</sequence>
<dbReference type="Gene3D" id="1.25.10.10">
    <property type="entry name" value="Leucine-rich Repeat Variant"/>
    <property type="match status" value="1"/>
</dbReference>
<dbReference type="InterPro" id="IPR033712">
    <property type="entry name" value="Pumilio_RNA-bd"/>
</dbReference>
<dbReference type="SUPFAM" id="SSF48371">
    <property type="entry name" value="ARM repeat"/>
    <property type="match status" value="1"/>
</dbReference>
<evidence type="ECO:0000259" key="4">
    <source>
        <dbReference type="PROSITE" id="PS50303"/>
    </source>
</evidence>